<dbReference type="GO" id="GO:0005524">
    <property type="term" value="F:ATP binding"/>
    <property type="evidence" value="ECO:0007669"/>
    <property type="project" value="UniProtKB-KW"/>
</dbReference>
<protein>
    <submittedName>
        <fullName evidence="2">ATP-binding protein</fullName>
    </submittedName>
</protein>
<comment type="caution">
    <text evidence="2">The sequence shown here is derived from an EMBL/GenBank/DDBJ whole genome shotgun (WGS) entry which is preliminary data.</text>
</comment>
<dbReference type="Proteomes" id="UP000297385">
    <property type="component" value="Unassembled WGS sequence"/>
</dbReference>
<proteinExistence type="predicted"/>
<dbReference type="EMBL" id="SNVI01000005">
    <property type="protein sequence ID" value="TFE37617.1"/>
    <property type="molecule type" value="Genomic_DNA"/>
</dbReference>
<name>A0A4Y8MJK1_9BURK</name>
<dbReference type="GO" id="GO:0016887">
    <property type="term" value="F:ATP hydrolysis activity"/>
    <property type="evidence" value="ECO:0007669"/>
    <property type="project" value="InterPro"/>
</dbReference>
<keyword evidence="2" id="KW-0067">ATP-binding</keyword>
<dbReference type="InterPro" id="IPR049945">
    <property type="entry name" value="AAA_22"/>
</dbReference>
<keyword evidence="2" id="KW-0547">Nucleotide-binding</keyword>
<evidence type="ECO:0000313" key="3">
    <source>
        <dbReference type="Proteomes" id="UP000297385"/>
    </source>
</evidence>
<dbReference type="Pfam" id="PF13401">
    <property type="entry name" value="AAA_22"/>
    <property type="match status" value="1"/>
</dbReference>
<dbReference type="RefSeq" id="WP_134466140.1">
    <property type="nucleotide sequence ID" value="NZ_JBHMFL010000137.1"/>
</dbReference>
<sequence length="325" mass="36619">MSLQIPRPVDPSLHPLVTGNYRLATPAIEAFYELVTRCLRYRIMGALIYGPSRVGKTRAIEYVRLLLARQYPKITTYHAQCEHKPRHAEGPFFANLLEAVGDHAPNAGTSSAKRSRLSLRIREAAARSGSNAVLLFCDEAQRYNENEYEWLRDVHDVLDRQQIKLFTFLVGQEELLAQKTALQIARKTQIVARLMVDELAFYGIRNAHDVATCLNGYDQTAYPEGTPWSFTRFYVPEAFDAGYRLVSDAALLWQTFEAAHRKASLPGSLEIPMESFARAVEIVLKESEVKDAPGYCPEAVLWTHAVHHCGYIQSRHATGRVLATA</sequence>
<accession>A0A4Y8MJK1</accession>
<dbReference type="SUPFAM" id="SSF52540">
    <property type="entry name" value="P-loop containing nucleoside triphosphate hydrolases"/>
    <property type="match status" value="1"/>
</dbReference>
<feature type="domain" description="ORC1/DEAH AAA+ ATPase" evidence="1">
    <location>
        <begin position="47"/>
        <end position="176"/>
    </location>
</feature>
<dbReference type="InterPro" id="IPR027417">
    <property type="entry name" value="P-loop_NTPase"/>
</dbReference>
<organism evidence="2 3">
    <name type="scientific">Paraburkholderia dipogonis</name>
    <dbReference type="NCBI Taxonomy" id="1211383"/>
    <lineage>
        <taxon>Bacteria</taxon>
        <taxon>Pseudomonadati</taxon>
        <taxon>Pseudomonadota</taxon>
        <taxon>Betaproteobacteria</taxon>
        <taxon>Burkholderiales</taxon>
        <taxon>Burkholderiaceae</taxon>
        <taxon>Paraburkholderia</taxon>
    </lineage>
</organism>
<dbReference type="Gene3D" id="3.40.50.300">
    <property type="entry name" value="P-loop containing nucleotide triphosphate hydrolases"/>
    <property type="match status" value="1"/>
</dbReference>
<reference evidence="2 3" key="1">
    <citation type="submission" date="2019-03" db="EMBL/GenBank/DDBJ databases">
        <title>Complete Genome Sequence of Paraburkholderia dipogonis ICMP 19430T, a Nitrogen-fixing Symbiont of the South African Invasive Legume Dipogon lignosus in New Zealand.</title>
        <authorList>
            <person name="De Meyer S.E."/>
        </authorList>
    </citation>
    <scope>NUCLEOTIDE SEQUENCE [LARGE SCALE GENOMIC DNA]</scope>
    <source>
        <strain evidence="2 3">ICMP 19430</strain>
    </source>
</reference>
<gene>
    <name evidence="2" type="ORF">E2553_40080</name>
</gene>
<dbReference type="AlphaFoldDB" id="A0A4Y8MJK1"/>
<evidence type="ECO:0000313" key="2">
    <source>
        <dbReference type="EMBL" id="TFE37617.1"/>
    </source>
</evidence>
<dbReference type="GeneID" id="97309444"/>
<evidence type="ECO:0000259" key="1">
    <source>
        <dbReference type="Pfam" id="PF13401"/>
    </source>
</evidence>